<dbReference type="Proteomes" id="UP000639274">
    <property type="component" value="Chromosome"/>
</dbReference>
<sequence length="69" mass="7557">MGTNDHARERVKTDHTTPPPKGNRTQDADHALRAGQDGATQRKSSSGREPSTRDEGRDDRRSGSDSGRQ</sequence>
<evidence type="ECO:0000313" key="3">
    <source>
        <dbReference type="Proteomes" id="UP000639274"/>
    </source>
</evidence>
<dbReference type="AlphaFoldDB" id="A0A974XZW5"/>
<proteinExistence type="predicted"/>
<feature type="region of interest" description="Disordered" evidence="1">
    <location>
        <begin position="1"/>
        <end position="69"/>
    </location>
</feature>
<accession>A0A974XZW5</accession>
<dbReference type="EMBL" id="CP071518">
    <property type="protein sequence ID" value="QSX78851.1"/>
    <property type="molecule type" value="Genomic_DNA"/>
</dbReference>
<feature type="compositionally biased region" description="Basic and acidic residues" evidence="1">
    <location>
        <begin position="1"/>
        <end position="15"/>
    </location>
</feature>
<evidence type="ECO:0000313" key="2">
    <source>
        <dbReference type="EMBL" id="QSX78851.1"/>
    </source>
</evidence>
<protein>
    <submittedName>
        <fullName evidence="2">Uncharacterized protein</fullName>
    </submittedName>
</protein>
<feature type="compositionally biased region" description="Basic and acidic residues" evidence="1">
    <location>
        <begin position="50"/>
        <end position="69"/>
    </location>
</feature>
<name>A0A974XZW5_9GAMM</name>
<organism evidence="2 3">
    <name type="scientific">Agrilutibacter solisilvae</name>
    <dbReference type="NCBI Taxonomy" id="2763317"/>
    <lineage>
        <taxon>Bacteria</taxon>
        <taxon>Pseudomonadati</taxon>
        <taxon>Pseudomonadota</taxon>
        <taxon>Gammaproteobacteria</taxon>
        <taxon>Lysobacterales</taxon>
        <taxon>Lysobacteraceae</taxon>
        <taxon>Agrilutibacter</taxon>
    </lineage>
</organism>
<reference evidence="2 3" key="1">
    <citation type="submission" date="2021-03" db="EMBL/GenBank/DDBJ databases">
        <title>Lysobacter sp. nov. isolated from soil of gangwondo yeongwol, south Korea.</title>
        <authorList>
            <person name="Kim K.R."/>
            <person name="Kim K.H."/>
            <person name="Jeon C.O."/>
        </authorList>
    </citation>
    <scope>NUCLEOTIDE SEQUENCE [LARGE SCALE GENOMIC DNA]</scope>
    <source>
        <strain evidence="2 3">R19</strain>
    </source>
</reference>
<gene>
    <name evidence="2" type="ORF">I8J32_002705</name>
</gene>
<dbReference type="RefSeq" id="WP_200615357.1">
    <property type="nucleotide sequence ID" value="NZ_CP071518.1"/>
</dbReference>
<feature type="compositionally biased region" description="Polar residues" evidence="1">
    <location>
        <begin position="38"/>
        <end position="49"/>
    </location>
</feature>
<keyword evidence="3" id="KW-1185">Reference proteome</keyword>
<dbReference type="KEGG" id="lsf:I8J32_002705"/>
<evidence type="ECO:0000256" key="1">
    <source>
        <dbReference type="SAM" id="MobiDB-lite"/>
    </source>
</evidence>